<dbReference type="EMBL" id="FWFR01000001">
    <property type="protein sequence ID" value="SLN20029.1"/>
    <property type="molecule type" value="Genomic_DNA"/>
</dbReference>
<organism evidence="1 2">
    <name type="scientific">Oceanibacterium hippocampi</name>
    <dbReference type="NCBI Taxonomy" id="745714"/>
    <lineage>
        <taxon>Bacteria</taxon>
        <taxon>Pseudomonadati</taxon>
        <taxon>Pseudomonadota</taxon>
        <taxon>Alphaproteobacteria</taxon>
        <taxon>Sneathiellales</taxon>
        <taxon>Sneathiellaceae</taxon>
        <taxon>Oceanibacterium</taxon>
    </lineage>
</organism>
<protein>
    <recommendedName>
        <fullName evidence="3">Polysaccharide deacetylase</fullName>
    </recommendedName>
</protein>
<dbReference type="AlphaFoldDB" id="A0A1Y5RQ58"/>
<proteinExistence type="predicted"/>
<dbReference type="RefSeq" id="WP_085881809.1">
    <property type="nucleotide sequence ID" value="NZ_FWFR01000001.1"/>
</dbReference>
<name>A0A1Y5RQ58_9PROT</name>
<evidence type="ECO:0000313" key="1">
    <source>
        <dbReference type="EMBL" id="SLN20029.1"/>
    </source>
</evidence>
<dbReference type="Proteomes" id="UP000193200">
    <property type="component" value="Unassembled WGS sequence"/>
</dbReference>
<evidence type="ECO:0008006" key="3">
    <source>
        <dbReference type="Google" id="ProtNLM"/>
    </source>
</evidence>
<dbReference type="InterPro" id="IPR011330">
    <property type="entry name" value="Glyco_hydro/deAcase_b/a-brl"/>
</dbReference>
<dbReference type="CDD" id="cd10928">
    <property type="entry name" value="CE4_u4"/>
    <property type="match status" value="1"/>
</dbReference>
<dbReference type="InParanoid" id="A0A1Y5RQ58"/>
<dbReference type="Gene3D" id="3.20.20.370">
    <property type="entry name" value="Glycoside hydrolase/deacetylase"/>
    <property type="match status" value="1"/>
</dbReference>
<dbReference type="OrthoDB" id="6086702at2"/>
<dbReference type="GO" id="GO:0005975">
    <property type="term" value="P:carbohydrate metabolic process"/>
    <property type="evidence" value="ECO:0007669"/>
    <property type="project" value="InterPro"/>
</dbReference>
<reference evidence="1 2" key="1">
    <citation type="submission" date="2017-03" db="EMBL/GenBank/DDBJ databases">
        <authorList>
            <person name="Afonso C.L."/>
            <person name="Miller P.J."/>
            <person name="Scott M.A."/>
            <person name="Spackman E."/>
            <person name="Goraichik I."/>
            <person name="Dimitrov K.M."/>
            <person name="Suarez D.L."/>
            <person name="Swayne D.E."/>
        </authorList>
    </citation>
    <scope>NUCLEOTIDE SEQUENCE [LARGE SCALE GENOMIC DNA]</scope>
    <source>
        <strain evidence="1 2">CECT 7691</strain>
    </source>
</reference>
<keyword evidence="2" id="KW-1185">Reference proteome</keyword>
<dbReference type="SUPFAM" id="SSF88713">
    <property type="entry name" value="Glycoside hydrolase/deacetylase"/>
    <property type="match status" value="1"/>
</dbReference>
<dbReference type="InterPro" id="IPR049591">
    <property type="entry name" value="CE4_u4-like"/>
</dbReference>
<gene>
    <name evidence="1" type="ORF">OCH7691_00470</name>
</gene>
<sequence>MAFATVVLELDRWHAAGRTADFWWRDDDAVAAGPALDRLSALARRAGVPLALAVIPANLDDSLGAGEGQYVLQHGYAHANHAGPDEKKCELAANRPADAVLDELCRGRAILERRFGARFLNVLVPPWNRIAAPLAARLGEAGYTGLSTWKARPAAVPLSGLVQVNCHADPVNWRGGRGYLGDQAFALQIADHLAARREGRADPGEPTGILSHHLAMDEATWGGLERLLELLAGHPAARARDAASLFGPDPSDAT</sequence>
<accession>A0A1Y5RQ58</accession>
<evidence type="ECO:0000313" key="2">
    <source>
        <dbReference type="Proteomes" id="UP000193200"/>
    </source>
</evidence>